<dbReference type="GO" id="GO:0004053">
    <property type="term" value="F:arginase activity"/>
    <property type="evidence" value="ECO:0007669"/>
    <property type="project" value="TreeGrafter"/>
</dbReference>
<comment type="similarity">
    <text evidence="4">Belongs to the arginase family.</text>
</comment>
<dbReference type="GO" id="GO:0005737">
    <property type="term" value="C:cytoplasm"/>
    <property type="evidence" value="ECO:0007669"/>
    <property type="project" value="TreeGrafter"/>
</dbReference>
<keyword evidence="1" id="KW-0479">Metal-binding</keyword>
<evidence type="ECO:0000256" key="3">
    <source>
        <dbReference type="ARBA" id="ARBA00023211"/>
    </source>
</evidence>
<dbReference type="RefSeq" id="WP_112259948.1">
    <property type="nucleotide sequence ID" value="NZ_QMIG01000027.1"/>
</dbReference>
<proteinExistence type="inferred from homology"/>
<protein>
    <submittedName>
        <fullName evidence="5">Arginase family protein</fullName>
    </submittedName>
</protein>
<dbReference type="Gene3D" id="3.40.800.10">
    <property type="entry name" value="Ureohydrolase domain"/>
    <property type="match status" value="1"/>
</dbReference>
<reference evidence="5 6" key="1">
    <citation type="submission" date="2018-06" db="EMBL/GenBank/DDBJ databases">
        <title>Phytoactinopolyspora halophila sp. nov., a novel halophilic actinomycete isolated from a saline soil in China.</title>
        <authorList>
            <person name="Tang S.-K."/>
        </authorList>
    </citation>
    <scope>NUCLEOTIDE SEQUENCE [LARGE SCALE GENOMIC DNA]</scope>
    <source>
        <strain evidence="5 6">YIM 96934</strain>
    </source>
</reference>
<gene>
    <name evidence="5" type="ORF">DPM12_19050</name>
</gene>
<dbReference type="OrthoDB" id="7331788at2"/>
<dbReference type="Proteomes" id="UP000250462">
    <property type="component" value="Unassembled WGS sequence"/>
</dbReference>
<sequence length="255" mass="27339">MARILVPYHLDEYLSGLDVPLDIDSTVVVDLPEGDTWQRMAFLYRRVADVVAADARDGGTPIVLSGDCTTSFGVMAALQREGVDPGIVWFDAHGDVQTLETSSSGYLGGMPLRMLVGYRPELMAEPLGLRAVPEERAVLVDARDLDPPEVEYLATAAIGRSGVYELSAQELPDGPLYLHVDLDVVDPSELPGQTIPVAGGPGLDATFAAINRVLETGRVAAVGLACTWNVNQGKEAAERVRPYLENALAAARNLR</sequence>
<dbReference type="EMBL" id="QMIG01000027">
    <property type="protein sequence ID" value="RAW10268.1"/>
    <property type="molecule type" value="Genomic_DNA"/>
</dbReference>
<evidence type="ECO:0000313" key="6">
    <source>
        <dbReference type="Proteomes" id="UP000250462"/>
    </source>
</evidence>
<name>A0A329QIK9_9ACTN</name>
<evidence type="ECO:0000313" key="5">
    <source>
        <dbReference type="EMBL" id="RAW10268.1"/>
    </source>
</evidence>
<comment type="caution">
    <text evidence="5">The sequence shown here is derived from an EMBL/GenBank/DDBJ whole genome shotgun (WGS) entry which is preliminary data.</text>
</comment>
<evidence type="ECO:0000256" key="2">
    <source>
        <dbReference type="ARBA" id="ARBA00022801"/>
    </source>
</evidence>
<dbReference type="GO" id="GO:0030145">
    <property type="term" value="F:manganese ion binding"/>
    <property type="evidence" value="ECO:0007669"/>
    <property type="project" value="TreeGrafter"/>
</dbReference>
<keyword evidence="6" id="KW-1185">Reference proteome</keyword>
<keyword evidence="2" id="KW-0378">Hydrolase</keyword>
<keyword evidence="3" id="KW-0464">Manganese</keyword>
<dbReference type="PROSITE" id="PS51409">
    <property type="entry name" value="ARGINASE_2"/>
    <property type="match status" value="1"/>
</dbReference>
<evidence type="ECO:0000256" key="1">
    <source>
        <dbReference type="ARBA" id="ARBA00022723"/>
    </source>
</evidence>
<organism evidence="5 6">
    <name type="scientific">Phytoactinopolyspora halophila</name>
    <dbReference type="NCBI Taxonomy" id="1981511"/>
    <lineage>
        <taxon>Bacteria</taxon>
        <taxon>Bacillati</taxon>
        <taxon>Actinomycetota</taxon>
        <taxon>Actinomycetes</taxon>
        <taxon>Jiangellales</taxon>
        <taxon>Jiangellaceae</taxon>
        <taxon>Phytoactinopolyspora</taxon>
    </lineage>
</organism>
<dbReference type="PANTHER" id="PTHR43782">
    <property type="entry name" value="ARGINASE"/>
    <property type="match status" value="1"/>
</dbReference>
<dbReference type="Pfam" id="PF00491">
    <property type="entry name" value="Arginase"/>
    <property type="match status" value="1"/>
</dbReference>
<accession>A0A329QIK9</accession>
<dbReference type="AlphaFoldDB" id="A0A329QIK9"/>
<dbReference type="CDD" id="cd09999">
    <property type="entry name" value="Arginase-like_1"/>
    <property type="match status" value="1"/>
</dbReference>
<dbReference type="InterPro" id="IPR006035">
    <property type="entry name" value="Ureohydrolase"/>
</dbReference>
<evidence type="ECO:0000256" key="4">
    <source>
        <dbReference type="PROSITE-ProRule" id="PRU00742"/>
    </source>
</evidence>
<dbReference type="PRINTS" id="PR00116">
    <property type="entry name" value="ARGINASE"/>
</dbReference>
<dbReference type="PANTHER" id="PTHR43782:SF3">
    <property type="entry name" value="ARGINASE"/>
    <property type="match status" value="1"/>
</dbReference>
<dbReference type="SUPFAM" id="SSF52768">
    <property type="entry name" value="Arginase/deacetylase"/>
    <property type="match status" value="1"/>
</dbReference>
<dbReference type="InterPro" id="IPR023696">
    <property type="entry name" value="Ureohydrolase_dom_sf"/>
</dbReference>